<gene>
    <name evidence="2" type="ORF">ACHKAR_09085</name>
</gene>
<comment type="caution">
    <text evidence="2">The sequence shown here is derived from an EMBL/GenBank/DDBJ whole genome shotgun (WGS) entry which is preliminary data.</text>
</comment>
<dbReference type="Gene3D" id="1.10.30.50">
    <property type="match status" value="1"/>
</dbReference>
<protein>
    <submittedName>
        <fullName evidence="2">HNH endonuclease</fullName>
    </submittedName>
</protein>
<name>A0ABW7N7P8_9BACT</name>
<organism evidence="2 3">
    <name type="scientific">Marinoscillum luteum</name>
    <dbReference type="NCBI Taxonomy" id="861051"/>
    <lineage>
        <taxon>Bacteria</taxon>
        <taxon>Pseudomonadati</taxon>
        <taxon>Bacteroidota</taxon>
        <taxon>Cytophagia</taxon>
        <taxon>Cytophagales</taxon>
        <taxon>Reichenbachiellaceae</taxon>
        <taxon>Marinoscillum</taxon>
    </lineage>
</organism>
<proteinExistence type="predicted"/>
<dbReference type="GO" id="GO:0004519">
    <property type="term" value="F:endonuclease activity"/>
    <property type="evidence" value="ECO:0007669"/>
    <property type="project" value="UniProtKB-KW"/>
</dbReference>
<accession>A0ABW7N7P8</accession>
<dbReference type="RefSeq" id="WP_395417140.1">
    <property type="nucleotide sequence ID" value="NZ_JBIPKE010000015.1"/>
</dbReference>
<feature type="domain" description="HNH nuclease" evidence="1">
    <location>
        <begin position="118"/>
        <end position="176"/>
    </location>
</feature>
<dbReference type="SMART" id="SM00507">
    <property type="entry name" value="HNHc"/>
    <property type="match status" value="1"/>
</dbReference>
<sequence length="215" mass="24962">MNGDYLNKVLKIKAKHALYHENGKWYHNLQKFPGVLFDKNGYLIFDNKEAYFNHPSLQSNKDLFIKNGIESLTEYRRFTEFEHQLIKGISPHDVNNAGFEETVRVLREVNSILRKKSLVDKLKKLYDNTCQICGTRLAISQNQFYSEVHHIVPLGEPYNGKDRMDNMICVCPNHHVQLDLKAIPIDEKSLKSIKHEISSNYIDHHNLLVEGLSKA</sequence>
<dbReference type="Pfam" id="PF13391">
    <property type="entry name" value="HNH_2"/>
    <property type="match status" value="1"/>
</dbReference>
<evidence type="ECO:0000313" key="2">
    <source>
        <dbReference type="EMBL" id="MFH6983591.1"/>
    </source>
</evidence>
<keyword evidence="2" id="KW-0540">Nuclease</keyword>
<reference evidence="2 3" key="1">
    <citation type="journal article" date="2013" name="Int. J. Syst. Evol. Microbiol.">
        <title>Marinoscillum luteum sp. nov., isolated from marine sediment.</title>
        <authorList>
            <person name="Cha I.T."/>
            <person name="Park S.J."/>
            <person name="Kim S.J."/>
            <person name="Kim J.G."/>
            <person name="Jung M.Y."/>
            <person name="Shin K.S."/>
            <person name="Kwon K.K."/>
            <person name="Yang S.H."/>
            <person name="Seo Y.S."/>
            <person name="Rhee S.K."/>
        </authorList>
    </citation>
    <scope>NUCLEOTIDE SEQUENCE [LARGE SCALE GENOMIC DNA]</scope>
    <source>
        <strain evidence="2 3">KCTC 23939</strain>
    </source>
</reference>
<keyword evidence="2" id="KW-0255">Endonuclease</keyword>
<dbReference type="CDD" id="cd00085">
    <property type="entry name" value="HNHc"/>
    <property type="match status" value="1"/>
</dbReference>
<evidence type="ECO:0000313" key="3">
    <source>
        <dbReference type="Proteomes" id="UP001610063"/>
    </source>
</evidence>
<dbReference type="EMBL" id="JBIPKE010000015">
    <property type="protein sequence ID" value="MFH6983591.1"/>
    <property type="molecule type" value="Genomic_DNA"/>
</dbReference>
<keyword evidence="3" id="KW-1185">Reference proteome</keyword>
<dbReference type="InterPro" id="IPR003615">
    <property type="entry name" value="HNH_nuc"/>
</dbReference>
<dbReference type="Proteomes" id="UP001610063">
    <property type="component" value="Unassembled WGS sequence"/>
</dbReference>
<evidence type="ECO:0000259" key="1">
    <source>
        <dbReference type="SMART" id="SM00507"/>
    </source>
</evidence>
<keyword evidence="2" id="KW-0378">Hydrolase</keyword>